<dbReference type="Proteomes" id="UP000032515">
    <property type="component" value="Unassembled WGS sequence"/>
</dbReference>
<protein>
    <submittedName>
        <fullName evidence="2">3-oxoacyl-ACP reductase</fullName>
    </submittedName>
</protein>
<dbReference type="SUPFAM" id="SSF51735">
    <property type="entry name" value="NAD(P)-binding Rossmann-fold domains"/>
    <property type="match status" value="1"/>
</dbReference>
<proteinExistence type="inferred from homology"/>
<dbReference type="PATRIC" id="fig|1076.23.peg.1962"/>
<dbReference type="PRINTS" id="PR00080">
    <property type="entry name" value="SDRFAMILY"/>
</dbReference>
<evidence type="ECO:0000256" key="1">
    <source>
        <dbReference type="ARBA" id="ARBA00006484"/>
    </source>
</evidence>
<dbReference type="Pfam" id="PF13561">
    <property type="entry name" value="adh_short_C2"/>
    <property type="match status" value="1"/>
</dbReference>
<comment type="similarity">
    <text evidence="1">Belongs to the short-chain dehydrogenases/reductases (SDR) family.</text>
</comment>
<name>A0A0D7E0K7_RHOPL</name>
<dbReference type="InterPro" id="IPR020904">
    <property type="entry name" value="Sc_DH/Rdtase_CS"/>
</dbReference>
<dbReference type="GO" id="GO:0016616">
    <property type="term" value="F:oxidoreductase activity, acting on the CH-OH group of donors, NAD or NADP as acceptor"/>
    <property type="evidence" value="ECO:0007669"/>
    <property type="project" value="TreeGrafter"/>
</dbReference>
<dbReference type="AlphaFoldDB" id="A0A0D7E0K7"/>
<organism evidence="2 3">
    <name type="scientific">Rhodopseudomonas palustris</name>
    <dbReference type="NCBI Taxonomy" id="1076"/>
    <lineage>
        <taxon>Bacteria</taxon>
        <taxon>Pseudomonadati</taxon>
        <taxon>Pseudomonadota</taxon>
        <taxon>Alphaproteobacteria</taxon>
        <taxon>Hyphomicrobiales</taxon>
        <taxon>Nitrobacteraceae</taxon>
        <taxon>Rhodopseudomonas</taxon>
    </lineage>
</organism>
<dbReference type="Gene3D" id="3.40.50.720">
    <property type="entry name" value="NAD(P)-binding Rossmann-like Domain"/>
    <property type="match status" value="1"/>
</dbReference>
<dbReference type="NCBIfam" id="NF005559">
    <property type="entry name" value="PRK07231.1"/>
    <property type="match status" value="1"/>
</dbReference>
<evidence type="ECO:0000313" key="3">
    <source>
        <dbReference type="Proteomes" id="UP000032515"/>
    </source>
</evidence>
<feature type="non-terminal residue" evidence="2">
    <location>
        <position position="1"/>
    </location>
</feature>
<accession>A0A0D7E0K7</accession>
<dbReference type="CDD" id="cd05233">
    <property type="entry name" value="SDR_c"/>
    <property type="match status" value="1"/>
</dbReference>
<evidence type="ECO:0000313" key="2">
    <source>
        <dbReference type="EMBL" id="KIZ34364.1"/>
    </source>
</evidence>
<dbReference type="InterPro" id="IPR036291">
    <property type="entry name" value="NAD(P)-bd_dom_sf"/>
</dbReference>
<gene>
    <name evidence="2" type="ORF">OO17_26955</name>
</gene>
<dbReference type="PRINTS" id="PR00081">
    <property type="entry name" value="GDHRDH"/>
</dbReference>
<dbReference type="GO" id="GO:0006633">
    <property type="term" value="P:fatty acid biosynthetic process"/>
    <property type="evidence" value="ECO:0007669"/>
    <property type="project" value="TreeGrafter"/>
</dbReference>
<dbReference type="RefSeq" id="WP_044417770.1">
    <property type="nucleotide sequence ID" value="NZ_JXXE01000678.1"/>
</dbReference>
<dbReference type="PROSITE" id="PS00061">
    <property type="entry name" value="ADH_SHORT"/>
    <property type="match status" value="1"/>
</dbReference>
<dbReference type="PANTHER" id="PTHR42760">
    <property type="entry name" value="SHORT-CHAIN DEHYDROGENASES/REDUCTASES FAMILY MEMBER"/>
    <property type="match status" value="1"/>
</dbReference>
<dbReference type="OrthoDB" id="9797020at2"/>
<sequence length="245" mass="25823">NGRATAVTFARAGAQVFCVDRNGTAAQQTVDYIASEGGTASAFTADVSRGDEVEAMVATCLRTYGRIDVLDNNVGIAETGGVVDVSEADWDRVFAVNLKSAFLAMKHVIQVMQRQGGGSIINISSVASIRHTGVSYVTYAASKAAMNQMTRTTAVEFASQNIRVNCILPGLMKTPMVAHSAGLAASYADGDVEAMWRTRDAQVPMGHMGDAWDVANAALFLACDESKYVTGIELVVDGGLTLKVS</sequence>
<dbReference type="InterPro" id="IPR002347">
    <property type="entry name" value="SDR_fam"/>
</dbReference>
<comment type="caution">
    <text evidence="2">The sequence shown here is derived from an EMBL/GenBank/DDBJ whole genome shotgun (WGS) entry which is preliminary data.</text>
</comment>
<dbReference type="PANTHER" id="PTHR42760:SF122">
    <property type="entry name" value="NAD(P)-BINDING PROTEIN"/>
    <property type="match status" value="1"/>
</dbReference>
<dbReference type="EMBL" id="JXXE01000678">
    <property type="protein sequence ID" value="KIZ34364.1"/>
    <property type="molecule type" value="Genomic_DNA"/>
</dbReference>
<reference evidence="2 3" key="1">
    <citation type="submission" date="2014-11" db="EMBL/GenBank/DDBJ databases">
        <title>Genomics and ecophysiology of heterotrophic nitrogen fixing bacteria isolated from estuarine surface water.</title>
        <authorList>
            <person name="Bentzon-Tilia M."/>
            <person name="Severin I."/>
            <person name="Hansen L.H."/>
            <person name="Riemann L."/>
        </authorList>
    </citation>
    <scope>NUCLEOTIDE SEQUENCE [LARGE SCALE GENOMIC DNA]</scope>
    <source>
        <strain evidence="2 3">BAL398</strain>
    </source>
</reference>
<dbReference type="GO" id="GO:0048038">
    <property type="term" value="F:quinone binding"/>
    <property type="evidence" value="ECO:0007669"/>
    <property type="project" value="TreeGrafter"/>
</dbReference>
<dbReference type="FunFam" id="3.40.50.720:FF:000084">
    <property type="entry name" value="Short-chain dehydrogenase reductase"/>
    <property type="match status" value="1"/>
</dbReference>